<name>A0A6A6KTA8_HEVBR</name>
<dbReference type="InterPro" id="IPR011989">
    <property type="entry name" value="ARM-like"/>
</dbReference>
<evidence type="ECO:0000313" key="2">
    <source>
        <dbReference type="Proteomes" id="UP000467840"/>
    </source>
</evidence>
<keyword evidence="2" id="KW-1185">Reference proteome</keyword>
<dbReference type="Gene3D" id="1.25.10.10">
    <property type="entry name" value="Leucine-rich Repeat Variant"/>
    <property type="match status" value="1"/>
</dbReference>
<dbReference type="InterPro" id="IPR007216">
    <property type="entry name" value="CNOT9"/>
</dbReference>
<evidence type="ECO:0000313" key="1">
    <source>
        <dbReference type="EMBL" id="KAF2292240.1"/>
    </source>
</evidence>
<protein>
    <submittedName>
        <fullName evidence="1">Uncharacterized protein</fullName>
    </submittedName>
</protein>
<organism evidence="1 2">
    <name type="scientific">Hevea brasiliensis</name>
    <name type="common">Para rubber tree</name>
    <name type="synonym">Siphonia brasiliensis</name>
    <dbReference type="NCBI Taxonomy" id="3981"/>
    <lineage>
        <taxon>Eukaryota</taxon>
        <taxon>Viridiplantae</taxon>
        <taxon>Streptophyta</taxon>
        <taxon>Embryophyta</taxon>
        <taxon>Tracheophyta</taxon>
        <taxon>Spermatophyta</taxon>
        <taxon>Magnoliopsida</taxon>
        <taxon>eudicotyledons</taxon>
        <taxon>Gunneridae</taxon>
        <taxon>Pentapetalae</taxon>
        <taxon>rosids</taxon>
        <taxon>fabids</taxon>
        <taxon>Malpighiales</taxon>
        <taxon>Euphorbiaceae</taxon>
        <taxon>Crotonoideae</taxon>
        <taxon>Micrandreae</taxon>
        <taxon>Hevea</taxon>
    </lineage>
</organism>
<dbReference type="Proteomes" id="UP000467840">
    <property type="component" value="Chromosome 13"/>
</dbReference>
<sequence length="125" mass="14200">MSFNLRVTGLGIIGTLVKVDDAQVILFILNDIELIPNLYCMEIGTELSKQILLNEDGLRFCCDLARRIFQIMRGLGYMIAKLAKAYGTVEEYALKPLLKQTILRYHSYRKIQGHVMNLDVGFPCS</sequence>
<dbReference type="Pfam" id="PF04078">
    <property type="entry name" value="Rcd1"/>
    <property type="match status" value="1"/>
</dbReference>
<proteinExistence type="predicted"/>
<reference evidence="1 2" key="1">
    <citation type="journal article" date="2020" name="Mol. Plant">
        <title>The Chromosome-Based Rubber Tree Genome Provides New Insights into Spurge Genome Evolution and Rubber Biosynthesis.</title>
        <authorList>
            <person name="Liu J."/>
            <person name="Shi C."/>
            <person name="Shi C.C."/>
            <person name="Li W."/>
            <person name="Zhang Q.J."/>
            <person name="Zhang Y."/>
            <person name="Li K."/>
            <person name="Lu H.F."/>
            <person name="Shi C."/>
            <person name="Zhu S.T."/>
            <person name="Xiao Z.Y."/>
            <person name="Nan H."/>
            <person name="Yue Y."/>
            <person name="Zhu X.G."/>
            <person name="Wu Y."/>
            <person name="Hong X.N."/>
            <person name="Fan G.Y."/>
            <person name="Tong Y."/>
            <person name="Zhang D."/>
            <person name="Mao C.L."/>
            <person name="Liu Y.L."/>
            <person name="Hao S.J."/>
            <person name="Liu W.Q."/>
            <person name="Lv M.Q."/>
            <person name="Zhang H.B."/>
            <person name="Liu Y."/>
            <person name="Hu-Tang G.R."/>
            <person name="Wang J.P."/>
            <person name="Wang J.H."/>
            <person name="Sun Y.H."/>
            <person name="Ni S.B."/>
            <person name="Chen W.B."/>
            <person name="Zhang X.C."/>
            <person name="Jiao Y.N."/>
            <person name="Eichler E.E."/>
            <person name="Li G.H."/>
            <person name="Liu X."/>
            <person name="Gao L.Z."/>
        </authorList>
    </citation>
    <scope>NUCLEOTIDE SEQUENCE [LARGE SCALE GENOMIC DNA]</scope>
    <source>
        <strain evidence="2">cv. GT1</strain>
        <tissue evidence="1">Leaf</tissue>
    </source>
</reference>
<gene>
    <name evidence="1" type="ORF">GH714_017945</name>
</gene>
<comment type="caution">
    <text evidence="1">The sequence shown here is derived from an EMBL/GenBank/DDBJ whole genome shotgun (WGS) entry which is preliminary data.</text>
</comment>
<dbReference type="EMBL" id="JAAGAX010000014">
    <property type="protein sequence ID" value="KAF2292240.1"/>
    <property type="molecule type" value="Genomic_DNA"/>
</dbReference>
<dbReference type="GO" id="GO:0030014">
    <property type="term" value="C:CCR4-NOT complex"/>
    <property type="evidence" value="ECO:0007669"/>
    <property type="project" value="InterPro"/>
</dbReference>
<dbReference type="AlphaFoldDB" id="A0A6A6KTA8"/>
<dbReference type="PANTHER" id="PTHR12262">
    <property type="entry name" value="CCR4-NOT TRANSCRIPTION COMPLEX SUBUNIT 9"/>
    <property type="match status" value="1"/>
</dbReference>
<accession>A0A6A6KTA8</accession>
<dbReference type="GO" id="GO:0006402">
    <property type="term" value="P:mRNA catabolic process"/>
    <property type="evidence" value="ECO:0007669"/>
    <property type="project" value="InterPro"/>
</dbReference>